<evidence type="ECO:0000256" key="1">
    <source>
        <dbReference type="SAM" id="MobiDB-lite"/>
    </source>
</evidence>
<dbReference type="AlphaFoldDB" id="A0A9Q1FWE5"/>
<protein>
    <submittedName>
        <fullName evidence="2">Uncharacterized protein</fullName>
    </submittedName>
</protein>
<feature type="region of interest" description="Disordered" evidence="1">
    <location>
        <begin position="1"/>
        <end position="30"/>
    </location>
</feature>
<organism evidence="2 3">
    <name type="scientific">Synaphobranchus kaupii</name>
    <name type="common">Kaup's arrowtooth eel</name>
    <dbReference type="NCBI Taxonomy" id="118154"/>
    <lineage>
        <taxon>Eukaryota</taxon>
        <taxon>Metazoa</taxon>
        <taxon>Chordata</taxon>
        <taxon>Craniata</taxon>
        <taxon>Vertebrata</taxon>
        <taxon>Euteleostomi</taxon>
        <taxon>Actinopterygii</taxon>
        <taxon>Neopterygii</taxon>
        <taxon>Teleostei</taxon>
        <taxon>Anguilliformes</taxon>
        <taxon>Synaphobranchidae</taxon>
        <taxon>Synaphobranchus</taxon>
    </lineage>
</organism>
<evidence type="ECO:0000313" key="2">
    <source>
        <dbReference type="EMBL" id="KAJ8368473.1"/>
    </source>
</evidence>
<sequence length="81" mass="8176">MIPAAVTNGLSGGAGGEEAGVAGESSPTLTGRKCTSLLTRFLSGLTNGKERKERGGLMSLIKHTSKPPAPVAQRGASIARD</sequence>
<keyword evidence="3" id="KW-1185">Reference proteome</keyword>
<gene>
    <name evidence="2" type="ORF">SKAU_G00085010</name>
</gene>
<dbReference type="EMBL" id="JAINUF010000003">
    <property type="protein sequence ID" value="KAJ8368473.1"/>
    <property type="molecule type" value="Genomic_DNA"/>
</dbReference>
<evidence type="ECO:0000313" key="3">
    <source>
        <dbReference type="Proteomes" id="UP001152622"/>
    </source>
</evidence>
<accession>A0A9Q1FWE5</accession>
<feature type="region of interest" description="Disordered" evidence="1">
    <location>
        <begin position="62"/>
        <end position="81"/>
    </location>
</feature>
<comment type="caution">
    <text evidence="2">The sequence shown here is derived from an EMBL/GenBank/DDBJ whole genome shotgun (WGS) entry which is preliminary data.</text>
</comment>
<reference evidence="2" key="1">
    <citation type="journal article" date="2023" name="Science">
        <title>Genome structures resolve the early diversification of teleost fishes.</title>
        <authorList>
            <person name="Parey E."/>
            <person name="Louis A."/>
            <person name="Montfort J."/>
            <person name="Bouchez O."/>
            <person name="Roques C."/>
            <person name="Iampietro C."/>
            <person name="Lluch J."/>
            <person name="Castinel A."/>
            <person name="Donnadieu C."/>
            <person name="Desvignes T."/>
            <person name="Floi Bucao C."/>
            <person name="Jouanno E."/>
            <person name="Wen M."/>
            <person name="Mejri S."/>
            <person name="Dirks R."/>
            <person name="Jansen H."/>
            <person name="Henkel C."/>
            <person name="Chen W.J."/>
            <person name="Zahm M."/>
            <person name="Cabau C."/>
            <person name="Klopp C."/>
            <person name="Thompson A.W."/>
            <person name="Robinson-Rechavi M."/>
            <person name="Braasch I."/>
            <person name="Lecointre G."/>
            <person name="Bobe J."/>
            <person name="Postlethwait J.H."/>
            <person name="Berthelot C."/>
            <person name="Roest Crollius H."/>
            <person name="Guiguen Y."/>
        </authorList>
    </citation>
    <scope>NUCLEOTIDE SEQUENCE</scope>
    <source>
        <strain evidence="2">WJC10195</strain>
    </source>
</reference>
<name>A0A9Q1FWE5_SYNKA</name>
<dbReference type="Proteomes" id="UP001152622">
    <property type="component" value="Chromosome 3"/>
</dbReference>
<proteinExistence type="predicted"/>